<evidence type="ECO:0000313" key="4">
    <source>
        <dbReference type="Proteomes" id="UP000295414"/>
    </source>
</evidence>
<organism evidence="3 4">
    <name type="scientific">Thermomonas haemolytica</name>
    <dbReference type="NCBI Taxonomy" id="141949"/>
    <lineage>
        <taxon>Bacteria</taxon>
        <taxon>Pseudomonadati</taxon>
        <taxon>Pseudomonadota</taxon>
        <taxon>Gammaproteobacteria</taxon>
        <taxon>Lysobacterales</taxon>
        <taxon>Lysobacteraceae</taxon>
        <taxon>Thermomonas</taxon>
    </lineage>
</organism>
<dbReference type="EMBL" id="SMAP01000009">
    <property type="protein sequence ID" value="TCT21667.1"/>
    <property type="molecule type" value="Genomic_DNA"/>
</dbReference>
<dbReference type="AlphaFoldDB" id="A0A4R3N0I3"/>
<accession>A0A4R3N0I3</accession>
<feature type="region of interest" description="Disordered" evidence="1">
    <location>
        <begin position="49"/>
        <end position="68"/>
    </location>
</feature>
<reference evidence="3 4" key="1">
    <citation type="submission" date="2019-03" db="EMBL/GenBank/DDBJ databases">
        <title>Genomic Encyclopedia of Type Strains, Phase IV (KMG-IV): sequencing the most valuable type-strain genomes for metagenomic binning, comparative biology and taxonomic classification.</title>
        <authorList>
            <person name="Goeker M."/>
        </authorList>
    </citation>
    <scope>NUCLEOTIDE SEQUENCE [LARGE SCALE GENOMIC DNA]</scope>
    <source>
        <strain evidence="3 4">DSM 13605</strain>
    </source>
</reference>
<keyword evidence="4" id="KW-1185">Reference proteome</keyword>
<evidence type="ECO:0000313" key="3">
    <source>
        <dbReference type="EMBL" id="TCT21667.1"/>
    </source>
</evidence>
<evidence type="ECO:0000256" key="1">
    <source>
        <dbReference type="SAM" id="MobiDB-lite"/>
    </source>
</evidence>
<keyword evidence="2" id="KW-0732">Signal</keyword>
<name>A0A4R3N0I3_9GAMM</name>
<proteinExistence type="predicted"/>
<dbReference type="PANTHER" id="PTHR33361:SF2">
    <property type="entry name" value="DUF885 DOMAIN-CONTAINING PROTEIN"/>
    <property type="match status" value="1"/>
</dbReference>
<evidence type="ECO:0000256" key="2">
    <source>
        <dbReference type="SAM" id="SignalP"/>
    </source>
</evidence>
<comment type="caution">
    <text evidence="3">The sequence shown here is derived from an EMBL/GenBank/DDBJ whole genome shotgun (WGS) entry which is preliminary data.</text>
</comment>
<feature type="chain" id="PRO_5020983414" evidence="2">
    <location>
        <begin position="26"/>
        <end position="601"/>
    </location>
</feature>
<dbReference type="InterPro" id="IPR010281">
    <property type="entry name" value="DUF885"/>
</dbReference>
<dbReference type="Pfam" id="PF05960">
    <property type="entry name" value="DUF885"/>
    <property type="match status" value="1"/>
</dbReference>
<feature type="signal peptide" evidence="2">
    <location>
        <begin position="1"/>
        <end position="25"/>
    </location>
</feature>
<protein>
    <submittedName>
        <fullName evidence="3">Uncharacterized protein (DUF885 family)</fullName>
    </submittedName>
</protein>
<dbReference type="Proteomes" id="UP000295414">
    <property type="component" value="Unassembled WGS sequence"/>
</dbReference>
<dbReference type="PANTHER" id="PTHR33361">
    <property type="entry name" value="GLR0591 PROTEIN"/>
    <property type="match status" value="1"/>
</dbReference>
<sequence length="601" mass="67046">MTAPLRTLMLALCLLPALARAQAPAQGTVADAAFRAIYQSEWAWRTQQAGGWNEDSDTGADAATQERLPDVGAPAQTARLAYLQDVLRRLEAIDEAALSPGERLNYAVYRPQIEHRIAALRFREYEMPFNSDSAFWSDLDFMARAELRDAAAYRAYAARLRDVPRYFDQQIANMRAGLARGFSVPRAVLAGRDGAIAAVATLQDPEAAALYAPYAKLPATIPAAEQDALRAEGRAAIRDAVIPAYRRLLAFFREEYLPRARTTLAAEALPDGKAYYREQIRRYTTLDLAPEQIHAIGLREVADLRAQMEAIIDRLGFRGRSPKTRFADFLAFLRTDPQFYAQTPQLLLERAAWISKRVDGQLGRLIGTLPRGRFTIEPVPAAIAPYWTAGRGSADVYWVNTYDLPSRPLYTLPALTLHESAPGHSLQQMLVREQGTLPGFRKEYISAYGEGWALYSEWLGEEMGIYQTPYEEFGRLTYAIWRACRLVIDTGIHHYGWSRARAQAYLRENTALSEHEIATEVDRYISWPAQALSYTLGELTIRALRREAETALGARFDVRAFHDVVLGQGAVPLPVLQAQVRAWIAAQQAATPSGATPAAVR</sequence>
<gene>
    <name evidence="3" type="ORF">EDC34_10987</name>
</gene>